<dbReference type="EMBL" id="CAKOAT010990709">
    <property type="protein sequence ID" value="CAH8392292.1"/>
    <property type="molecule type" value="Genomic_DNA"/>
</dbReference>
<comment type="caution">
    <text evidence="2">The sequence shown here is derived from an EMBL/GenBank/DDBJ whole genome shotgun (WGS) entry which is preliminary data.</text>
</comment>
<feature type="compositionally biased region" description="Polar residues" evidence="1">
    <location>
        <begin position="10"/>
        <end position="21"/>
    </location>
</feature>
<accession>A0ABC8M8Z6</accession>
<proteinExistence type="predicted"/>
<evidence type="ECO:0000256" key="1">
    <source>
        <dbReference type="SAM" id="MobiDB-lite"/>
    </source>
</evidence>
<reference evidence="2 3" key="1">
    <citation type="submission" date="2022-03" db="EMBL/GenBank/DDBJ databases">
        <authorList>
            <person name="Macdonald S."/>
            <person name="Ahmed S."/>
            <person name="Newling K."/>
        </authorList>
    </citation>
    <scope>NUCLEOTIDE SEQUENCE [LARGE SCALE GENOMIC DNA]</scope>
</reference>
<feature type="compositionally biased region" description="Low complexity" evidence="1">
    <location>
        <begin position="132"/>
        <end position="142"/>
    </location>
</feature>
<evidence type="ECO:0000313" key="3">
    <source>
        <dbReference type="Proteomes" id="UP001642260"/>
    </source>
</evidence>
<protein>
    <submittedName>
        <fullName evidence="2">Uncharacterized protein</fullName>
    </submittedName>
</protein>
<sequence length="156" mass="16973">MVSQEEKDPSLQQRKSSSKQPVSAPRKAPGLNSQYEGKSGRSFYVDFEERLETIRRCWSSKWSSTEATNVGRDDFGGVLGQSWCASLTVFTGNSSGTTITDRLTPHIVQRHKANIAPNAPHTALKNKTPSISHTHSFLSTPSSSSVELSASIASYG</sequence>
<evidence type="ECO:0000313" key="2">
    <source>
        <dbReference type="EMBL" id="CAH8392292.1"/>
    </source>
</evidence>
<dbReference type="Proteomes" id="UP001642260">
    <property type="component" value="Unassembled WGS sequence"/>
</dbReference>
<feature type="region of interest" description="Disordered" evidence="1">
    <location>
        <begin position="119"/>
        <end position="142"/>
    </location>
</feature>
<gene>
    <name evidence="2" type="ORF">ERUC_LOCUS44775</name>
</gene>
<feature type="region of interest" description="Disordered" evidence="1">
    <location>
        <begin position="1"/>
        <end position="36"/>
    </location>
</feature>
<organism evidence="2 3">
    <name type="scientific">Eruca vesicaria subsp. sativa</name>
    <name type="common">Garden rocket</name>
    <name type="synonym">Eruca sativa</name>
    <dbReference type="NCBI Taxonomy" id="29727"/>
    <lineage>
        <taxon>Eukaryota</taxon>
        <taxon>Viridiplantae</taxon>
        <taxon>Streptophyta</taxon>
        <taxon>Embryophyta</taxon>
        <taxon>Tracheophyta</taxon>
        <taxon>Spermatophyta</taxon>
        <taxon>Magnoliopsida</taxon>
        <taxon>eudicotyledons</taxon>
        <taxon>Gunneridae</taxon>
        <taxon>Pentapetalae</taxon>
        <taxon>rosids</taxon>
        <taxon>malvids</taxon>
        <taxon>Brassicales</taxon>
        <taxon>Brassicaceae</taxon>
        <taxon>Brassiceae</taxon>
        <taxon>Eruca</taxon>
    </lineage>
</organism>
<dbReference type="AlphaFoldDB" id="A0ABC8M8Z6"/>
<name>A0ABC8M8Z6_ERUVS</name>
<keyword evidence="3" id="KW-1185">Reference proteome</keyword>